<accession>A0A0B7AP96</accession>
<dbReference type="EMBL" id="HACG01036004">
    <property type="protein sequence ID" value="CEK82869.1"/>
    <property type="molecule type" value="Transcribed_RNA"/>
</dbReference>
<evidence type="ECO:0000313" key="1">
    <source>
        <dbReference type="EMBL" id="CEK82869.1"/>
    </source>
</evidence>
<sequence>MVPRSNFPSGVGFFQTITVFRSTQPHLALKHWEVKATSVKWITSTVIRSSSKKITDLTTLYSPMV</sequence>
<protein>
    <submittedName>
        <fullName evidence="1">Uncharacterized protein</fullName>
    </submittedName>
</protein>
<reference evidence="1" key="1">
    <citation type="submission" date="2014-12" db="EMBL/GenBank/DDBJ databases">
        <title>Insight into the proteome of Arion vulgaris.</title>
        <authorList>
            <person name="Aradska J."/>
            <person name="Bulat T."/>
            <person name="Smidak R."/>
            <person name="Sarate P."/>
            <person name="Gangsoo J."/>
            <person name="Sialana F."/>
            <person name="Bilban M."/>
            <person name="Lubec G."/>
        </authorList>
    </citation>
    <scope>NUCLEOTIDE SEQUENCE</scope>
    <source>
        <tissue evidence="1">Skin</tissue>
    </source>
</reference>
<organism evidence="1">
    <name type="scientific">Arion vulgaris</name>
    <dbReference type="NCBI Taxonomy" id="1028688"/>
    <lineage>
        <taxon>Eukaryota</taxon>
        <taxon>Metazoa</taxon>
        <taxon>Spiralia</taxon>
        <taxon>Lophotrochozoa</taxon>
        <taxon>Mollusca</taxon>
        <taxon>Gastropoda</taxon>
        <taxon>Heterobranchia</taxon>
        <taxon>Euthyneura</taxon>
        <taxon>Panpulmonata</taxon>
        <taxon>Eupulmonata</taxon>
        <taxon>Stylommatophora</taxon>
        <taxon>Helicina</taxon>
        <taxon>Arionoidea</taxon>
        <taxon>Arionidae</taxon>
        <taxon>Arion</taxon>
    </lineage>
</organism>
<dbReference type="AlphaFoldDB" id="A0A0B7AP96"/>
<name>A0A0B7AP96_9EUPU</name>
<gene>
    <name evidence="1" type="primary">ORF133976</name>
</gene>
<proteinExistence type="predicted"/>